<dbReference type="PANTHER" id="PTHR21237">
    <property type="entry name" value="GRPE PROTEIN"/>
    <property type="match status" value="1"/>
</dbReference>
<name>A0A6P1DXJ8_9GAMM</name>
<dbReference type="AlphaFoldDB" id="A0A6P1DXJ8"/>
<dbReference type="Proteomes" id="UP000471640">
    <property type="component" value="Unassembled WGS sequence"/>
</dbReference>
<evidence type="ECO:0000256" key="4">
    <source>
        <dbReference type="SAM" id="Coils"/>
    </source>
</evidence>
<dbReference type="GO" id="GO:0051087">
    <property type="term" value="F:protein-folding chaperone binding"/>
    <property type="evidence" value="ECO:0007669"/>
    <property type="project" value="InterPro"/>
</dbReference>
<comment type="similarity">
    <text evidence="2">Belongs to the GrpE family.</text>
</comment>
<reference evidence="5 6" key="2">
    <citation type="submission" date="2020-02" db="EMBL/GenBank/DDBJ databases">
        <title>Genome sequences of Thiorhodococcus mannitoliphagus and Thiorhodococcus minor, purple sulfur photosynthetic bacteria in the gammaproteobacterial family, Chromatiaceae.</title>
        <authorList>
            <person name="Aviles F.A."/>
            <person name="Meyer T.E."/>
            <person name="Kyndt J.A."/>
        </authorList>
    </citation>
    <scope>NUCLEOTIDE SEQUENCE [LARGE SCALE GENOMIC DNA]</scope>
    <source>
        <strain evidence="5 6">DSM 18266</strain>
    </source>
</reference>
<dbReference type="GO" id="GO:0005829">
    <property type="term" value="C:cytosol"/>
    <property type="evidence" value="ECO:0007669"/>
    <property type="project" value="TreeGrafter"/>
</dbReference>
<accession>A0A6P1DXJ8</accession>
<dbReference type="GO" id="GO:0042803">
    <property type="term" value="F:protein homodimerization activity"/>
    <property type="evidence" value="ECO:0007669"/>
    <property type="project" value="InterPro"/>
</dbReference>
<dbReference type="HAMAP" id="MF_01151">
    <property type="entry name" value="GrpE"/>
    <property type="match status" value="1"/>
</dbReference>
<keyword evidence="2" id="KW-0963">Cytoplasm</keyword>
<dbReference type="GO" id="GO:0006457">
    <property type="term" value="P:protein folding"/>
    <property type="evidence" value="ECO:0007669"/>
    <property type="project" value="InterPro"/>
</dbReference>
<gene>
    <name evidence="2" type="primary">grpE</name>
    <name evidence="5" type="ORF">G3480_19260</name>
</gene>
<keyword evidence="6" id="KW-1185">Reference proteome</keyword>
<organism evidence="5 6">
    <name type="scientific">Thiorhodococcus mannitoliphagus</name>
    <dbReference type="NCBI Taxonomy" id="329406"/>
    <lineage>
        <taxon>Bacteria</taxon>
        <taxon>Pseudomonadati</taxon>
        <taxon>Pseudomonadota</taxon>
        <taxon>Gammaproteobacteria</taxon>
        <taxon>Chromatiales</taxon>
        <taxon>Chromatiaceae</taxon>
        <taxon>Thiorhodococcus</taxon>
    </lineage>
</organism>
<dbReference type="InterPro" id="IPR000740">
    <property type="entry name" value="GrpE"/>
</dbReference>
<dbReference type="Gene3D" id="2.30.22.10">
    <property type="entry name" value="Head domain of nucleotide exchange factor GrpE"/>
    <property type="match status" value="1"/>
</dbReference>
<keyword evidence="1 2" id="KW-0143">Chaperone</keyword>
<reference evidence="6" key="1">
    <citation type="journal article" date="2020" name="Microbiol. Resour. Announc.">
        <title>Draft Genome Sequences of Thiorhodococcus mannitoliphagus and Thiorhodococcus minor, Purple Sulfur Photosynthetic Bacteria in the Gammaproteobacterial Family Chromatiaceae.</title>
        <authorList>
            <person name="Aviles F.A."/>
            <person name="Meyer T.E."/>
            <person name="Kyndt J.A."/>
        </authorList>
    </citation>
    <scope>NUCLEOTIDE SEQUENCE [LARGE SCALE GENOMIC DNA]</scope>
    <source>
        <strain evidence="6">DSM 18266</strain>
    </source>
</reference>
<proteinExistence type="inferred from homology"/>
<evidence type="ECO:0000256" key="2">
    <source>
        <dbReference type="HAMAP-Rule" id="MF_01151"/>
    </source>
</evidence>
<dbReference type="SUPFAM" id="SSF51064">
    <property type="entry name" value="Head domain of nucleotide exchange factor GrpE"/>
    <property type="match status" value="1"/>
</dbReference>
<keyword evidence="2 3" id="KW-0346">Stress response</keyword>
<keyword evidence="4" id="KW-0175">Coiled coil</keyword>
<feature type="coiled-coil region" evidence="4">
    <location>
        <begin position="43"/>
        <end position="98"/>
    </location>
</feature>
<comment type="subcellular location">
    <subcellularLocation>
        <location evidence="2">Cytoplasm</location>
    </subcellularLocation>
</comment>
<dbReference type="InterPro" id="IPR009012">
    <property type="entry name" value="GrpE_head"/>
</dbReference>
<evidence type="ECO:0000313" key="6">
    <source>
        <dbReference type="Proteomes" id="UP000471640"/>
    </source>
</evidence>
<dbReference type="PROSITE" id="PS01071">
    <property type="entry name" value="GRPE"/>
    <property type="match status" value="1"/>
</dbReference>
<dbReference type="Pfam" id="PF01025">
    <property type="entry name" value="GrpE"/>
    <property type="match status" value="1"/>
</dbReference>
<comment type="subunit">
    <text evidence="2">Homodimer.</text>
</comment>
<dbReference type="EMBL" id="JAAIJR010000099">
    <property type="protein sequence ID" value="NEX22419.1"/>
    <property type="molecule type" value="Genomic_DNA"/>
</dbReference>
<evidence type="ECO:0000256" key="3">
    <source>
        <dbReference type="RuleBase" id="RU000639"/>
    </source>
</evidence>
<dbReference type="PANTHER" id="PTHR21237:SF23">
    <property type="entry name" value="GRPE PROTEIN HOMOLOG, MITOCHONDRIAL"/>
    <property type="match status" value="1"/>
</dbReference>
<dbReference type="GO" id="GO:0000774">
    <property type="term" value="F:adenyl-nucleotide exchange factor activity"/>
    <property type="evidence" value="ECO:0007669"/>
    <property type="project" value="InterPro"/>
</dbReference>
<evidence type="ECO:0000313" key="5">
    <source>
        <dbReference type="EMBL" id="NEX22419.1"/>
    </source>
</evidence>
<comment type="caution">
    <text evidence="5">The sequence shown here is derived from an EMBL/GenBank/DDBJ whole genome shotgun (WGS) entry which is preliminary data.</text>
</comment>
<sequence length="227" mass="25534">MDESVRDQLAARFRAYLDEACEADTADADAASAPDLFTLLAELSALKNEVKLESRQVKTALDEFRGLFDMLRDQQERLDEERARRRSAEHTADQHSQKELLLELLEVRDRLEAGHLQASRFRPGLLGRRKAKPFVASMAEGMAMNLRRLDESLARRGVKPLTVVGRPFDPHSMHATGVAADPDIPAGQVVEELRKGFLHQDALLRPAEVIVNRARAATRHEKPRLNT</sequence>
<dbReference type="GO" id="GO:0051082">
    <property type="term" value="F:unfolded protein binding"/>
    <property type="evidence" value="ECO:0007669"/>
    <property type="project" value="TreeGrafter"/>
</dbReference>
<protein>
    <recommendedName>
        <fullName evidence="2 3">Protein GrpE</fullName>
    </recommendedName>
    <alternativeName>
        <fullName evidence="2">HSP-70 cofactor</fullName>
    </alternativeName>
</protein>
<evidence type="ECO:0000256" key="1">
    <source>
        <dbReference type="ARBA" id="ARBA00023186"/>
    </source>
</evidence>
<comment type="function">
    <text evidence="2 3">Participates actively in the response to hyperosmotic and heat shock by preventing the aggregation of stress-denatured proteins, in association with DnaK and GrpE. It is the nucleotide exchange factor for DnaK and may function as a thermosensor. Unfolded proteins bind initially to DnaJ; upon interaction with the DnaJ-bound protein, DnaK hydrolyzes its bound ATP, resulting in the formation of a stable complex. GrpE releases ADP from DnaK; ATP binding to DnaK triggers the release of the substrate protein, thus completing the reaction cycle. Several rounds of ATP-dependent interactions between DnaJ, DnaK and GrpE are required for fully efficient folding.</text>
</comment>